<reference evidence="2 3" key="1">
    <citation type="submission" date="2024-05" db="EMBL/GenBank/DDBJ databases">
        <title>The nuclear and mitochondrial genome assemblies of Tetragonisca angustula (Apidae: Meliponini), a tiny yet remarkable pollinator in the Neotropics.</title>
        <authorList>
            <person name="Ferrari R."/>
            <person name="Ricardo P.C."/>
            <person name="Dias F.C."/>
            <person name="Araujo N.S."/>
            <person name="Soares D.O."/>
            <person name="Zhou Q.-S."/>
            <person name="Zhu C.-D."/>
            <person name="Coutinho L."/>
            <person name="Airas M.C."/>
            <person name="Batista T.M."/>
        </authorList>
    </citation>
    <scope>NUCLEOTIDE SEQUENCE [LARGE SCALE GENOMIC DNA]</scope>
    <source>
        <strain evidence="2">ASF017062</strain>
        <tissue evidence="2">Abdomen</tissue>
    </source>
</reference>
<evidence type="ECO:0000256" key="1">
    <source>
        <dbReference type="SAM" id="MobiDB-lite"/>
    </source>
</evidence>
<feature type="compositionally biased region" description="Basic residues" evidence="1">
    <location>
        <begin position="78"/>
        <end position="116"/>
    </location>
</feature>
<dbReference type="Proteomes" id="UP001432146">
    <property type="component" value="Unassembled WGS sequence"/>
</dbReference>
<evidence type="ECO:0000313" key="3">
    <source>
        <dbReference type="Proteomes" id="UP001432146"/>
    </source>
</evidence>
<evidence type="ECO:0000313" key="2">
    <source>
        <dbReference type="EMBL" id="KAK9309291.1"/>
    </source>
</evidence>
<feature type="compositionally biased region" description="Basic residues" evidence="1">
    <location>
        <begin position="234"/>
        <end position="249"/>
    </location>
</feature>
<organism evidence="2 3">
    <name type="scientific">Tetragonisca angustula</name>
    <dbReference type="NCBI Taxonomy" id="166442"/>
    <lineage>
        <taxon>Eukaryota</taxon>
        <taxon>Metazoa</taxon>
        <taxon>Ecdysozoa</taxon>
        <taxon>Arthropoda</taxon>
        <taxon>Hexapoda</taxon>
        <taxon>Insecta</taxon>
        <taxon>Pterygota</taxon>
        <taxon>Neoptera</taxon>
        <taxon>Endopterygota</taxon>
        <taxon>Hymenoptera</taxon>
        <taxon>Apocrita</taxon>
        <taxon>Aculeata</taxon>
        <taxon>Apoidea</taxon>
        <taxon>Anthophila</taxon>
        <taxon>Apidae</taxon>
        <taxon>Tetragonisca</taxon>
    </lineage>
</organism>
<feature type="region of interest" description="Disordered" evidence="1">
    <location>
        <begin position="1"/>
        <end position="116"/>
    </location>
</feature>
<feature type="region of interest" description="Disordered" evidence="1">
    <location>
        <begin position="213"/>
        <end position="249"/>
    </location>
</feature>
<feature type="compositionally biased region" description="Low complexity" evidence="1">
    <location>
        <begin position="49"/>
        <end position="62"/>
    </location>
</feature>
<sequence length="249" mass="28848">MKRKRCKDPICPANQSPPRAKREEKSKKRATVARGRSRTTDCRNKMCQASRSTAESSTSTSRPRARSRESVRWCRSVSKSRRRRACHCRRIREARKRSASPRQKKTKRSRCKTFSKKRKKQPALCVCVRGSSSQDLGRKRPSACPILSKYDECCCTQKRKSKSKRKDKSNSGRGKPTRQCHCEPPASNSMRSVIERGLSNLSKKLEKLKFSFPRRRTSKACPAQRYCSRDRQGKPRRSRKRDRNKRGGK</sequence>
<feature type="compositionally biased region" description="Basic residues" evidence="1">
    <location>
        <begin position="27"/>
        <end position="37"/>
    </location>
</feature>
<keyword evidence="3" id="KW-1185">Reference proteome</keyword>
<comment type="caution">
    <text evidence="2">The sequence shown here is derived from an EMBL/GenBank/DDBJ whole genome shotgun (WGS) entry which is preliminary data.</text>
</comment>
<gene>
    <name evidence="2" type="ORF">QLX08_001031</name>
</gene>
<protein>
    <submittedName>
        <fullName evidence="2">Uncharacterized protein</fullName>
    </submittedName>
</protein>
<proteinExistence type="predicted"/>
<dbReference type="EMBL" id="JAWNGG020000013">
    <property type="protein sequence ID" value="KAK9309291.1"/>
    <property type="molecule type" value="Genomic_DNA"/>
</dbReference>
<dbReference type="AlphaFoldDB" id="A0AAW1AHA5"/>
<name>A0AAW1AHA5_9HYME</name>
<accession>A0AAW1AHA5</accession>
<feature type="compositionally biased region" description="Basic residues" evidence="1">
    <location>
        <begin position="158"/>
        <end position="167"/>
    </location>
</feature>
<feature type="region of interest" description="Disordered" evidence="1">
    <location>
        <begin position="158"/>
        <end position="192"/>
    </location>
</feature>